<dbReference type="AlphaFoldDB" id="A0AAE3KHI1"/>
<proteinExistence type="predicted"/>
<accession>A0AAE3KHI1</accession>
<organism evidence="2 3">
    <name type="scientific">Natronocella acetinitrilica</name>
    <dbReference type="NCBI Taxonomy" id="414046"/>
    <lineage>
        <taxon>Bacteria</taxon>
        <taxon>Pseudomonadati</taxon>
        <taxon>Pseudomonadota</taxon>
        <taxon>Gammaproteobacteria</taxon>
        <taxon>Chromatiales</taxon>
        <taxon>Ectothiorhodospiraceae</taxon>
        <taxon>Natronocella</taxon>
    </lineage>
</organism>
<dbReference type="EMBL" id="JALJXV010000009">
    <property type="protein sequence ID" value="MCP1676372.1"/>
    <property type="molecule type" value="Genomic_DNA"/>
</dbReference>
<sequence length="73" mass="8637">MARRVRDESDLIGAEGDGDFEDRWDQTDNHRSHRSLNGRRADAVSHRRRIEDLQEQRMLRSLLSDLDSDYPEL</sequence>
<keyword evidence="3" id="KW-1185">Reference proteome</keyword>
<protein>
    <submittedName>
        <fullName evidence="2">Uncharacterized protein</fullName>
    </submittedName>
</protein>
<comment type="caution">
    <text evidence="2">The sequence shown here is derived from an EMBL/GenBank/DDBJ whole genome shotgun (WGS) entry which is preliminary data.</text>
</comment>
<name>A0AAE3KHI1_9GAMM</name>
<feature type="region of interest" description="Disordered" evidence="1">
    <location>
        <begin position="1"/>
        <end position="47"/>
    </location>
</feature>
<evidence type="ECO:0000313" key="3">
    <source>
        <dbReference type="Proteomes" id="UP001205843"/>
    </source>
</evidence>
<evidence type="ECO:0000256" key="1">
    <source>
        <dbReference type="SAM" id="MobiDB-lite"/>
    </source>
</evidence>
<dbReference type="RefSeq" id="WP_253482331.1">
    <property type="nucleotide sequence ID" value="NZ_JALJXV010000009.1"/>
</dbReference>
<gene>
    <name evidence="2" type="ORF">J2T57_003533</name>
</gene>
<dbReference type="Proteomes" id="UP001205843">
    <property type="component" value="Unassembled WGS sequence"/>
</dbReference>
<feature type="compositionally biased region" description="Basic and acidic residues" evidence="1">
    <location>
        <begin position="21"/>
        <end position="30"/>
    </location>
</feature>
<reference evidence="2" key="1">
    <citation type="submission" date="2022-03" db="EMBL/GenBank/DDBJ databases">
        <title>Genomic Encyclopedia of Type Strains, Phase III (KMG-III): the genomes of soil and plant-associated and newly described type strains.</title>
        <authorList>
            <person name="Whitman W."/>
        </authorList>
    </citation>
    <scope>NUCLEOTIDE SEQUENCE</scope>
    <source>
        <strain evidence="2">ANL 6-2</strain>
    </source>
</reference>
<evidence type="ECO:0000313" key="2">
    <source>
        <dbReference type="EMBL" id="MCP1676372.1"/>
    </source>
</evidence>